<name>A0A4Y2U1V4_ARAVE</name>
<dbReference type="AlphaFoldDB" id="A0A4Y2U1V4"/>
<proteinExistence type="predicted"/>
<sequence>MESEMATFFAIWIVIVPLKPGVLGKKQDELDSSNLVVIYLTIPPPGITSVAQSLAVGVWCKQSNTQDNGERRFIYKYAGKYVAQVQETIVLAQITNVNRQQFTGNDSSAL</sequence>
<evidence type="ECO:0000313" key="3">
    <source>
        <dbReference type="Proteomes" id="UP000499080"/>
    </source>
</evidence>
<organism evidence="2 3">
    <name type="scientific">Araneus ventricosus</name>
    <name type="common">Orbweaver spider</name>
    <name type="synonym">Epeira ventricosa</name>
    <dbReference type="NCBI Taxonomy" id="182803"/>
    <lineage>
        <taxon>Eukaryota</taxon>
        <taxon>Metazoa</taxon>
        <taxon>Ecdysozoa</taxon>
        <taxon>Arthropoda</taxon>
        <taxon>Chelicerata</taxon>
        <taxon>Arachnida</taxon>
        <taxon>Araneae</taxon>
        <taxon>Araneomorphae</taxon>
        <taxon>Entelegynae</taxon>
        <taxon>Araneoidea</taxon>
        <taxon>Araneidae</taxon>
        <taxon>Araneus</taxon>
    </lineage>
</organism>
<keyword evidence="1" id="KW-0732">Signal</keyword>
<keyword evidence="3" id="KW-1185">Reference proteome</keyword>
<protein>
    <submittedName>
        <fullName evidence="2">Uncharacterized protein</fullName>
    </submittedName>
</protein>
<dbReference type="Proteomes" id="UP000499080">
    <property type="component" value="Unassembled WGS sequence"/>
</dbReference>
<evidence type="ECO:0000256" key="1">
    <source>
        <dbReference type="SAM" id="SignalP"/>
    </source>
</evidence>
<feature type="chain" id="PRO_5021201226" evidence="1">
    <location>
        <begin position="25"/>
        <end position="110"/>
    </location>
</feature>
<accession>A0A4Y2U1V4</accession>
<evidence type="ECO:0000313" key="2">
    <source>
        <dbReference type="EMBL" id="GBO06995.1"/>
    </source>
</evidence>
<comment type="caution">
    <text evidence="2">The sequence shown here is derived from an EMBL/GenBank/DDBJ whole genome shotgun (WGS) entry which is preliminary data.</text>
</comment>
<feature type="signal peptide" evidence="1">
    <location>
        <begin position="1"/>
        <end position="24"/>
    </location>
</feature>
<dbReference type="EMBL" id="BGPR01033149">
    <property type="protein sequence ID" value="GBO06995.1"/>
    <property type="molecule type" value="Genomic_DNA"/>
</dbReference>
<reference evidence="2 3" key="1">
    <citation type="journal article" date="2019" name="Sci. Rep.">
        <title>Orb-weaving spider Araneus ventricosus genome elucidates the spidroin gene catalogue.</title>
        <authorList>
            <person name="Kono N."/>
            <person name="Nakamura H."/>
            <person name="Ohtoshi R."/>
            <person name="Moran D.A.P."/>
            <person name="Shinohara A."/>
            <person name="Yoshida Y."/>
            <person name="Fujiwara M."/>
            <person name="Mori M."/>
            <person name="Tomita M."/>
            <person name="Arakawa K."/>
        </authorList>
    </citation>
    <scope>NUCLEOTIDE SEQUENCE [LARGE SCALE GENOMIC DNA]</scope>
</reference>
<gene>
    <name evidence="2" type="ORF">AVEN_237248_1</name>
</gene>